<dbReference type="InterPro" id="IPR012341">
    <property type="entry name" value="6hp_glycosidase-like_sf"/>
</dbReference>
<feature type="compositionally biased region" description="Low complexity" evidence="1">
    <location>
        <begin position="102"/>
        <end position="111"/>
    </location>
</feature>
<keyword evidence="2" id="KW-0326">Glycosidase</keyword>
<proteinExistence type="predicted"/>
<dbReference type="Proteomes" id="UP001063166">
    <property type="component" value="Unassembled WGS sequence"/>
</dbReference>
<name>A0A9P3UX30_LYOSH</name>
<dbReference type="InterPro" id="IPR008928">
    <property type="entry name" value="6-hairpin_glycosidase_sf"/>
</dbReference>
<evidence type="ECO:0000313" key="2">
    <source>
        <dbReference type="EMBL" id="GLB45731.1"/>
    </source>
</evidence>
<evidence type="ECO:0000313" key="3">
    <source>
        <dbReference type="Proteomes" id="UP001063166"/>
    </source>
</evidence>
<accession>A0A9P3UX30</accession>
<dbReference type="GO" id="GO:0016798">
    <property type="term" value="F:hydrolase activity, acting on glycosyl bonds"/>
    <property type="evidence" value="ECO:0007669"/>
    <property type="project" value="UniProtKB-KW"/>
</dbReference>
<keyword evidence="3" id="KW-1185">Reference proteome</keyword>
<dbReference type="GO" id="GO:0005975">
    <property type="term" value="P:carbohydrate metabolic process"/>
    <property type="evidence" value="ECO:0007669"/>
    <property type="project" value="InterPro"/>
</dbReference>
<feature type="region of interest" description="Disordered" evidence="1">
    <location>
        <begin position="76"/>
        <end position="116"/>
    </location>
</feature>
<protein>
    <submittedName>
        <fullName evidence="2">Bacterial alpha-L-rhamnosidase 6 hairpin glycosidase domain</fullName>
    </submittedName>
</protein>
<evidence type="ECO:0000256" key="1">
    <source>
        <dbReference type="SAM" id="MobiDB-lite"/>
    </source>
</evidence>
<gene>
    <name evidence="2" type="ORF">LshimejAT787_2700010</name>
</gene>
<dbReference type="Gene3D" id="2.60.420.10">
    <property type="entry name" value="Maltose phosphorylase, domain 3"/>
    <property type="match status" value="1"/>
</dbReference>
<dbReference type="Gene3D" id="1.50.10.10">
    <property type="match status" value="1"/>
</dbReference>
<feature type="region of interest" description="Disordered" evidence="1">
    <location>
        <begin position="121"/>
        <end position="140"/>
    </location>
</feature>
<keyword evidence="2" id="KW-0378">Hydrolase</keyword>
<sequence length="285" mass="29898">QMGWMQTRCTVPCAPPPNSDVLVAIASNTNLDSSIQMRNPITSATPDSEVRCESHPNNLEAQYDVGDTRRFHPKVEAADSTATSAPPPNRDVLVASLNTQNPSSPSSTSSTEKNTGRVMENVEGDECGNGNEIAAGGPGRRINTGNYRSYRGYNYDPAYTSHAHGWSSGPTPALTFYVLGLTVISPQGKTWSLAPHVNGGLPGAEGGFETSLGWFGVAWTQPNGVQGPLIVKSTTPNTTSGFFKVPRGVGGKLTVDGVSKGSVKTGDQISLQGGTHNLVVQPSTG</sequence>
<organism evidence="2 3">
    <name type="scientific">Lyophyllum shimeji</name>
    <name type="common">Hon-shimeji</name>
    <name type="synonym">Tricholoma shimeji</name>
    <dbReference type="NCBI Taxonomy" id="47721"/>
    <lineage>
        <taxon>Eukaryota</taxon>
        <taxon>Fungi</taxon>
        <taxon>Dikarya</taxon>
        <taxon>Basidiomycota</taxon>
        <taxon>Agaricomycotina</taxon>
        <taxon>Agaricomycetes</taxon>
        <taxon>Agaricomycetidae</taxon>
        <taxon>Agaricales</taxon>
        <taxon>Tricholomatineae</taxon>
        <taxon>Lyophyllaceae</taxon>
        <taxon>Lyophyllum</taxon>
    </lineage>
</organism>
<comment type="caution">
    <text evidence="2">The sequence shown here is derived from an EMBL/GenBank/DDBJ whole genome shotgun (WGS) entry which is preliminary data.</text>
</comment>
<dbReference type="PANTHER" id="PTHR34987:SF6">
    <property type="entry name" value="ALPHA-L-RHAMNOSIDASE SIX-HAIRPIN GLYCOSIDASE DOMAIN-CONTAINING PROTEIN"/>
    <property type="match status" value="1"/>
</dbReference>
<dbReference type="PANTHER" id="PTHR34987">
    <property type="entry name" value="C, PUTATIVE (AFU_ORTHOLOGUE AFUA_3G02880)-RELATED"/>
    <property type="match status" value="1"/>
</dbReference>
<dbReference type="EMBL" id="BRPK01000027">
    <property type="protein sequence ID" value="GLB45731.1"/>
    <property type="molecule type" value="Genomic_DNA"/>
</dbReference>
<dbReference type="SUPFAM" id="SSF48208">
    <property type="entry name" value="Six-hairpin glycosidases"/>
    <property type="match status" value="1"/>
</dbReference>
<dbReference type="OrthoDB" id="10036721at2759"/>
<dbReference type="AlphaFoldDB" id="A0A9P3UX30"/>
<feature type="non-terminal residue" evidence="2">
    <location>
        <position position="1"/>
    </location>
</feature>
<reference evidence="2" key="1">
    <citation type="submission" date="2022-07" db="EMBL/GenBank/DDBJ databases">
        <title>The genome of Lyophyllum shimeji provides insight into the initial evolution of ectomycorrhizal fungal genome.</title>
        <authorList>
            <person name="Kobayashi Y."/>
            <person name="Shibata T."/>
            <person name="Hirakawa H."/>
            <person name="Shigenobu S."/>
            <person name="Nishiyama T."/>
            <person name="Yamada A."/>
            <person name="Hasebe M."/>
            <person name="Kawaguchi M."/>
        </authorList>
    </citation>
    <scope>NUCLEOTIDE SEQUENCE</scope>
    <source>
        <strain evidence="2">AT787</strain>
    </source>
</reference>